<comment type="similarity">
    <text evidence="1">Belongs to the thioredoxin family.</text>
</comment>
<dbReference type="GO" id="GO:0045454">
    <property type="term" value="P:cell redox homeostasis"/>
    <property type="evidence" value="ECO:0007669"/>
    <property type="project" value="TreeGrafter"/>
</dbReference>
<dbReference type="CDD" id="cd02947">
    <property type="entry name" value="TRX_family"/>
    <property type="match status" value="1"/>
</dbReference>
<name>S4XUH2_SORCE</name>
<evidence type="ECO:0000256" key="4">
    <source>
        <dbReference type="ARBA" id="ARBA00023157"/>
    </source>
</evidence>
<dbReference type="InterPro" id="IPR017937">
    <property type="entry name" value="Thioredoxin_CS"/>
</dbReference>
<evidence type="ECO:0000313" key="8">
    <source>
        <dbReference type="Proteomes" id="UP000014803"/>
    </source>
</evidence>
<dbReference type="Proteomes" id="UP000014803">
    <property type="component" value="Chromosome"/>
</dbReference>
<dbReference type="PANTHER" id="PTHR45663">
    <property type="entry name" value="GEO12009P1"/>
    <property type="match status" value="1"/>
</dbReference>
<dbReference type="PROSITE" id="PS00194">
    <property type="entry name" value="THIOREDOXIN_1"/>
    <property type="match status" value="1"/>
</dbReference>
<dbReference type="GO" id="GO:0005829">
    <property type="term" value="C:cytosol"/>
    <property type="evidence" value="ECO:0007669"/>
    <property type="project" value="TreeGrafter"/>
</dbReference>
<proteinExistence type="inferred from homology"/>
<dbReference type="GO" id="GO:0015035">
    <property type="term" value="F:protein-disulfide reductase activity"/>
    <property type="evidence" value="ECO:0007669"/>
    <property type="project" value="TreeGrafter"/>
</dbReference>
<evidence type="ECO:0000256" key="1">
    <source>
        <dbReference type="ARBA" id="ARBA00008987"/>
    </source>
</evidence>
<dbReference type="KEGG" id="scu:SCE1572_13890"/>
<evidence type="ECO:0000256" key="3">
    <source>
        <dbReference type="ARBA" id="ARBA00022982"/>
    </source>
</evidence>
<dbReference type="PANTHER" id="PTHR45663:SF11">
    <property type="entry name" value="GEO12009P1"/>
    <property type="match status" value="1"/>
</dbReference>
<dbReference type="PATRIC" id="fig|1254432.3.peg.3128"/>
<dbReference type="InterPro" id="IPR013766">
    <property type="entry name" value="Thioredoxin_domain"/>
</dbReference>
<protein>
    <recommendedName>
        <fullName evidence="6">Thioredoxin domain-containing protein</fullName>
    </recommendedName>
</protein>
<dbReference type="EMBL" id="CP003969">
    <property type="protein sequence ID" value="AGP35525.1"/>
    <property type="molecule type" value="Genomic_DNA"/>
</dbReference>
<keyword evidence="3" id="KW-0249">Electron transport</keyword>
<evidence type="ECO:0000259" key="6">
    <source>
        <dbReference type="PROSITE" id="PS51352"/>
    </source>
</evidence>
<dbReference type="Pfam" id="PF00085">
    <property type="entry name" value="Thioredoxin"/>
    <property type="match status" value="1"/>
</dbReference>
<keyword evidence="5" id="KW-0676">Redox-active center</keyword>
<accession>S4XUH2</accession>
<dbReference type="PROSITE" id="PS51352">
    <property type="entry name" value="THIOREDOXIN_2"/>
    <property type="match status" value="1"/>
</dbReference>
<dbReference type="FunFam" id="3.40.30.10:FF:000001">
    <property type="entry name" value="Thioredoxin"/>
    <property type="match status" value="1"/>
</dbReference>
<dbReference type="InterPro" id="IPR036249">
    <property type="entry name" value="Thioredoxin-like_sf"/>
</dbReference>
<dbReference type="AlphaFoldDB" id="S4XUH2"/>
<sequence length="139" mass="14964">MDARVETFQGMEARAMSTNPIHEINELDFDAEVLEAGVPVLVEFTAEWCPPCRALAPILHKVAEEGAGRLKVVAVNGDRSPALARRFGIRGLPTVVAFAGGKEVARHVGLTTKEKLLKLVEGRELSAGARRDRAAPSPL</sequence>
<dbReference type="eggNOG" id="COG3118">
    <property type="taxonomic scope" value="Bacteria"/>
</dbReference>
<dbReference type="SUPFAM" id="SSF52833">
    <property type="entry name" value="Thioredoxin-like"/>
    <property type="match status" value="1"/>
</dbReference>
<feature type="domain" description="Thioredoxin" evidence="6">
    <location>
        <begin position="7"/>
        <end position="125"/>
    </location>
</feature>
<evidence type="ECO:0000256" key="2">
    <source>
        <dbReference type="ARBA" id="ARBA00022448"/>
    </source>
</evidence>
<dbReference type="HOGENOM" id="CLU_090389_10_2_7"/>
<dbReference type="PRINTS" id="PR00421">
    <property type="entry name" value="THIOREDOXIN"/>
</dbReference>
<dbReference type="Gene3D" id="3.40.30.10">
    <property type="entry name" value="Glutaredoxin"/>
    <property type="match status" value="1"/>
</dbReference>
<gene>
    <name evidence="7" type="ORF">SCE1572_13890</name>
</gene>
<evidence type="ECO:0000313" key="7">
    <source>
        <dbReference type="EMBL" id="AGP35525.1"/>
    </source>
</evidence>
<keyword evidence="4" id="KW-1015">Disulfide bond</keyword>
<evidence type="ECO:0000256" key="5">
    <source>
        <dbReference type="ARBA" id="ARBA00023284"/>
    </source>
</evidence>
<organism evidence="7 8">
    <name type="scientific">Sorangium cellulosum So0157-2</name>
    <dbReference type="NCBI Taxonomy" id="1254432"/>
    <lineage>
        <taxon>Bacteria</taxon>
        <taxon>Pseudomonadati</taxon>
        <taxon>Myxococcota</taxon>
        <taxon>Polyangia</taxon>
        <taxon>Polyangiales</taxon>
        <taxon>Polyangiaceae</taxon>
        <taxon>Sorangium</taxon>
    </lineage>
</organism>
<reference evidence="7 8" key="1">
    <citation type="journal article" date="2013" name="Sci. Rep.">
        <title>Extraordinary expansion of a Sorangium cellulosum genome from an alkaline milieu.</title>
        <authorList>
            <person name="Han K."/>
            <person name="Li Z.F."/>
            <person name="Peng R."/>
            <person name="Zhu L.P."/>
            <person name="Zhou T."/>
            <person name="Wang L.G."/>
            <person name="Li S.G."/>
            <person name="Zhang X.B."/>
            <person name="Hu W."/>
            <person name="Wu Z.H."/>
            <person name="Qin N."/>
            <person name="Li Y.Z."/>
        </authorList>
    </citation>
    <scope>NUCLEOTIDE SEQUENCE [LARGE SCALE GENOMIC DNA]</scope>
    <source>
        <strain evidence="7 8">So0157-2</strain>
    </source>
</reference>
<keyword evidence="2" id="KW-0813">Transport</keyword>
<dbReference type="STRING" id="1254432.SCE1572_13890"/>